<comment type="subcellular location">
    <subcellularLocation>
        <location evidence="1">Membrane</location>
    </subcellularLocation>
</comment>
<dbReference type="InterPro" id="IPR001623">
    <property type="entry name" value="DnaJ_domain"/>
</dbReference>
<dbReference type="PROSITE" id="PS50076">
    <property type="entry name" value="DNAJ_2"/>
    <property type="match status" value="1"/>
</dbReference>
<dbReference type="PANTHER" id="PTHR44157:SF1">
    <property type="entry name" value="DNAJ HOMOLOG SUBFAMILY C MEMBER 11"/>
    <property type="match status" value="1"/>
</dbReference>
<dbReference type="Pfam" id="PF11875">
    <property type="entry name" value="DnaJ-like_C11_C"/>
    <property type="match status" value="1"/>
</dbReference>
<dbReference type="OrthoDB" id="18010at2759"/>
<evidence type="ECO:0000256" key="2">
    <source>
        <dbReference type="ARBA" id="ARBA00023136"/>
    </source>
</evidence>
<dbReference type="CDD" id="cd06257">
    <property type="entry name" value="DnaJ"/>
    <property type="match status" value="1"/>
</dbReference>
<dbReference type="AlphaFoldDB" id="A0A077ZI94"/>
<dbReference type="Pfam" id="PF00226">
    <property type="entry name" value="DnaJ"/>
    <property type="match status" value="1"/>
</dbReference>
<dbReference type="SUPFAM" id="SSF46565">
    <property type="entry name" value="Chaperone J-domain"/>
    <property type="match status" value="1"/>
</dbReference>
<evidence type="ECO:0000256" key="1">
    <source>
        <dbReference type="ARBA" id="ARBA00004370"/>
    </source>
</evidence>
<keyword evidence="3" id="KW-0143">Chaperone</keyword>
<dbReference type="PROSITE" id="PS00636">
    <property type="entry name" value="DNAJ_1"/>
    <property type="match status" value="1"/>
</dbReference>
<evidence type="ECO:0000313" key="5">
    <source>
        <dbReference type="EMBL" id="CDW60112.1"/>
    </source>
</evidence>
<evidence type="ECO:0000256" key="3">
    <source>
        <dbReference type="ARBA" id="ARBA00023186"/>
    </source>
</evidence>
<dbReference type="InterPro" id="IPR036869">
    <property type="entry name" value="J_dom_sf"/>
</dbReference>
<gene>
    <name evidence="5" type="ORF">TTRE_0000846501</name>
</gene>
<name>A0A077ZI94_TRITR</name>
<dbReference type="InterPro" id="IPR018253">
    <property type="entry name" value="DnaJ_domain_CS"/>
</dbReference>
<dbReference type="PANTHER" id="PTHR44157">
    <property type="entry name" value="DNAJ HOMOLOG SUBFAMILY C MEMBER 11"/>
    <property type="match status" value="1"/>
</dbReference>
<organism evidence="5 6">
    <name type="scientific">Trichuris trichiura</name>
    <name type="common">Whipworm</name>
    <name type="synonym">Trichocephalus trichiurus</name>
    <dbReference type="NCBI Taxonomy" id="36087"/>
    <lineage>
        <taxon>Eukaryota</taxon>
        <taxon>Metazoa</taxon>
        <taxon>Ecdysozoa</taxon>
        <taxon>Nematoda</taxon>
        <taxon>Enoplea</taxon>
        <taxon>Dorylaimia</taxon>
        <taxon>Trichinellida</taxon>
        <taxon>Trichuridae</taxon>
        <taxon>Trichuris</taxon>
    </lineage>
</organism>
<feature type="domain" description="J" evidence="4">
    <location>
        <begin position="9"/>
        <end position="77"/>
    </location>
</feature>
<accession>A0A077ZI94</accession>
<dbReference type="InterPro" id="IPR052243">
    <property type="entry name" value="Mito_inner_membrane_organizer"/>
</dbReference>
<dbReference type="Gene3D" id="1.10.287.110">
    <property type="entry name" value="DnaJ domain"/>
    <property type="match status" value="1"/>
</dbReference>
<feature type="non-terminal residue" evidence="5">
    <location>
        <position position="441"/>
    </location>
</feature>
<dbReference type="InterPro" id="IPR055225">
    <property type="entry name" value="DNAJC11-like_beta-barrel"/>
</dbReference>
<protein>
    <submittedName>
        <fullName evidence="5">DnaJ (Hsp40), subfamily C, 1</fullName>
    </submittedName>
</protein>
<dbReference type="InterPro" id="IPR024586">
    <property type="entry name" value="DnaJ-like_C11_C"/>
</dbReference>
<keyword evidence="6" id="KW-1185">Reference proteome</keyword>
<evidence type="ECO:0000259" key="4">
    <source>
        <dbReference type="PROSITE" id="PS50076"/>
    </source>
</evidence>
<dbReference type="SMART" id="SM00271">
    <property type="entry name" value="DnaJ"/>
    <property type="match status" value="1"/>
</dbReference>
<dbReference type="Pfam" id="PF22774">
    <property type="entry name" value="DNAJC11_beta-barrel"/>
    <property type="match status" value="1"/>
</dbReference>
<proteinExistence type="predicted"/>
<sequence>MEGNEPAVDYYSFMNIRKNATPEEIGQAFRRLSLIYHPDRHADPVLRARSQELFDKVRKMYEVLIDPHRREIYDAVGEKGLELSGWEVIERRRSPEEVVAEYTRLQKLYELDMMQESTNPKGTFTLHTSMSHLFDGDLKHIFGNALIVINGMTLAQSVQLPVNPRNRFTLGGKLESFNGVGDGLLSLKFHSNLSKRTHGDVTLEYNGDARCGIRLSHIFFDLLVVSVNVSTPTFFFNPSYDLSVDFSRPLTAKCIGVLTMKFGTQCSVTTSLNFSTLGKNNAMIGCLVGIPSSMLMAAYVHHFGCSGSNLQTSVKIGTMGVIADYIYQGQITQFTSVQYMFQVYYPLGVFVKLNKISNEEENPESAYSKQKRDFELSVALMSQEAKRMQALEAERQGLVITTAWYGSFHSNFTPDKIVDVTYAVQLLVRDSKLIVFGTQSK</sequence>
<reference evidence="5" key="2">
    <citation type="submission" date="2014-03" db="EMBL/GenBank/DDBJ databases">
        <title>The whipworm genome and dual-species transcriptomics of an intimate host-pathogen interaction.</title>
        <authorList>
            <person name="Foth B.J."/>
            <person name="Tsai I.J."/>
            <person name="Reid A.J."/>
            <person name="Bancroft A.J."/>
            <person name="Nichol S."/>
            <person name="Tracey A."/>
            <person name="Holroyd N."/>
            <person name="Cotton J.A."/>
            <person name="Stanley E.J."/>
            <person name="Zarowiecki M."/>
            <person name="Liu J.Z."/>
            <person name="Huckvale T."/>
            <person name="Cooper P.J."/>
            <person name="Grencis R.K."/>
            <person name="Berriman M."/>
        </authorList>
    </citation>
    <scope>NUCLEOTIDE SEQUENCE [LARGE SCALE GENOMIC DNA]</scope>
</reference>
<dbReference type="Proteomes" id="UP000030665">
    <property type="component" value="Unassembled WGS sequence"/>
</dbReference>
<dbReference type="GO" id="GO:0016020">
    <property type="term" value="C:membrane"/>
    <property type="evidence" value="ECO:0007669"/>
    <property type="project" value="UniProtKB-SubCell"/>
</dbReference>
<dbReference type="EMBL" id="HG806895">
    <property type="protein sequence ID" value="CDW60112.1"/>
    <property type="molecule type" value="Genomic_DNA"/>
</dbReference>
<dbReference type="STRING" id="36087.A0A077ZI94"/>
<dbReference type="PRINTS" id="PR00625">
    <property type="entry name" value="JDOMAIN"/>
</dbReference>
<dbReference type="GO" id="GO:0005739">
    <property type="term" value="C:mitochondrion"/>
    <property type="evidence" value="ECO:0007669"/>
    <property type="project" value="GOC"/>
</dbReference>
<keyword evidence="2" id="KW-0472">Membrane</keyword>
<evidence type="ECO:0000313" key="6">
    <source>
        <dbReference type="Proteomes" id="UP000030665"/>
    </source>
</evidence>
<dbReference type="GO" id="GO:0042407">
    <property type="term" value="P:cristae formation"/>
    <property type="evidence" value="ECO:0007669"/>
    <property type="project" value="TreeGrafter"/>
</dbReference>
<reference evidence="5" key="1">
    <citation type="submission" date="2014-01" db="EMBL/GenBank/DDBJ databases">
        <authorList>
            <person name="Aslett M."/>
        </authorList>
    </citation>
    <scope>NUCLEOTIDE SEQUENCE</scope>
</reference>